<reference evidence="1" key="2">
    <citation type="submission" date="2022-10" db="EMBL/GenBank/DDBJ databases">
        <authorList>
            <consortium name="ENA_rothamsted_submissions"/>
            <consortium name="culmorum"/>
            <person name="King R."/>
        </authorList>
    </citation>
    <scope>NUCLEOTIDE SEQUENCE</scope>
</reference>
<name>A0A9N9S8I3_9DIPT</name>
<protein>
    <submittedName>
        <fullName evidence="1">Uncharacterized protein</fullName>
    </submittedName>
</protein>
<keyword evidence="2" id="KW-1185">Reference proteome</keyword>
<evidence type="ECO:0000313" key="1">
    <source>
        <dbReference type="EMBL" id="CAG9811356.1"/>
    </source>
</evidence>
<sequence>MNMFMFDSAEIEEAFFENTEDIMRAHVGVWWINGLRNPKTNDCSLYHANRMLKGPLYDEFEFIRLNGLNGISSGDCLRLSAHFGTHQGLEFDCNAKNAVFCEYNKNH</sequence>
<reference evidence="1" key="1">
    <citation type="submission" date="2022-01" db="EMBL/GenBank/DDBJ databases">
        <authorList>
            <person name="King R."/>
        </authorList>
    </citation>
    <scope>NUCLEOTIDE SEQUENCE</scope>
</reference>
<dbReference type="Proteomes" id="UP001153620">
    <property type="component" value="Chromosome 4"/>
</dbReference>
<dbReference type="AlphaFoldDB" id="A0A9N9S8I3"/>
<evidence type="ECO:0000313" key="2">
    <source>
        <dbReference type="Proteomes" id="UP001153620"/>
    </source>
</evidence>
<accession>A0A9N9S8I3</accession>
<gene>
    <name evidence="1" type="ORF">CHIRRI_LOCUS14165</name>
</gene>
<proteinExistence type="predicted"/>
<organism evidence="1 2">
    <name type="scientific">Chironomus riparius</name>
    <dbReference type="NCBI Taxonomy" id="315576"/>
    <lineage>
        <taxon>Eukaryota</taxon>
        <taxon>Metazoa</taxon>
        <taxon>Ecdysozoa</taxon>
        <taxon>Arthropoda</taxon>
        <taxon>Hexapoda</taxon>
        <taxon>Insecta</taxon>
        <taxon>Pterygota</taxon>
        <taxon>Neoptera</taxon>
        <taxon>Endopterygota</taxon>
        <taxon>Diptera</taxon>
        <taxon>Nematocera</taxon>
        <taxon>Chironomoidea</taxon>
        <taxon>Chironomidae</taxon>
        <taxon>Chironominae</taxon>
        <taxon>Chironomus</taxon>
    </lineage>
</organism>
<dbReference type="EMBL" id="OU895880">
    <property type="protein sequence ID" value="CAG9811356.1"/>
    <property type="molecule type" value="Genomic_DNA"/>
</dbReference>